<evidence type="ECO:0000313" key="14">
    <source>
        <dbReference type="Proteomes" id="UP000680656"/>
    </source>
</evidence>
<keyword evidence="2 12" id="KW-0554">One-carbon metabolism</keyword>
<comment type="similarity">
    <text evidence="12">Belongs to the MtrG family.</text>
</comment>
<dbReference type="InterPro" id="IPR005866">
    <property type="entry name" value="THM_MeTrfase_su_G"/>
</dbReference>
<dbReference type="GO" id="GO:0005886">
    <property type="term" value="C:plasma membrane"/>
    <property type="evidence" value="ECO:0007669"/>
    <property type="project" value="UniProtKB-SubCell"/>
</dbReference>
<dbReference type="KEGG" id="mrtj:KHC33_15230"/>
<dbReference type="Pfam" id="PF04208">
    <property type="entry name" value="MtrA"/>
    <property type="match status" value="1"/>
</dbReference>
<accession>A0A8E7AYI7</accession>
<evidence type="ECO:0000256" key="3">
    <source>
        <dbReference type="ARBA" id="ARBA00022603"/>
    </source>
</evidence>
<keyword evidence="4 12" id="KW-0808">Transferase</keyword>
<evidence type="ECO:0000256" key="1">
    <source>
        <dbReference type="ARBA" id="ARBA00022475"/>
    </source>
</evidence>
<comment type="pathway">
    <text evidence="12">One-carbon metabolism; methanogenesis from CO(2); methyl-coenzyme M from 5,10-methylene-5,6,7,8-tetrahydromethanopterin: step 2/2.</text>
</comment>
<organism evidence="13 14">
    <name type="scientific">Methanospirillum purgamenti</name>
    <dbReference type="NCBI Taxonomy" id="2834276"/>
    <lineage>
        <taxon>Archaea</taxon>
        <taxon>Methanobacteriati</taxon>
        <taxon>Methanobacteriota</taxon>
        <taxon>Stenosarchaea group</taxon>
        <taxon>Methanomicrobia</taxon>
        <taxon>Methanomicrobiales</taxon>
        <taxon>Methanospirillaceae</taxon>
        <taxon>Methanospirillum</taxon>
    </lineage>
</organism>
<keyword evidence="1 12" id="KW-1003">Cell membrane</keyword>
<evidence type="ECO:0000256" key="6">
    <source>
        <dbReference type="ARBA" id="ARBA00022967"/>
    </source>
</evidence>
<dbReference type="NCBIfam" id="NF002126">
    <property type="entry name" value="PRK00964.1-4"/>
    <property type="match status" value="1"/>
</dbReference>
<keyword evidence="7 12" id="KW-1133">Transmembrane helix</keyword>
<keyword evidence="10 11" id="KW-0170">Cobalt</keyword>
<comment type="catalytic activity">
    <reaction evidence="12">
        <text>5-methyl-5,6,7,8-tetrahydromethanopterin + coenzyme M + 2 Na(+)(in) = 5,6,7,8-tetrahydromethanopterin + methyl-coenzyme M + 2 Na(+)(out)</text>
        <dbReference type="Rhea" id="RHEA:53492"/>
        <dbReference type="ChEBI" id="CHEBI:29101"/>
        <dbReference type="ChEBI" id="CHEBI:58103"/>
        <dbReference type="ChEBI" id="CHEBI:58116"/>
        <dbReference type="ChEBI" id="CHEBI:58286"/>
        <dbReference type="ChEBI" id="CHEBI:58319"/>
        <dbReference type="EC" id="7.2.1.4"/>
    </reaction>
</comment>
<dbReference type="GeneID" id="65567401"/>
<dbReference type="InterPro" id="IPR005778">
    <property type="entry name" value="MtrA"/>
</dbReference>
<dbReference type="GO" id="GO:0030269">
    <property type="term" value="F:tetrahydromethanopterin S-methyltransferase activity"/>
    <property type="evidence" value="ECO:0007669"/>
    <property type="project" value="UniProtKB-UniRule"/>
</dbReference>
<gene>
    <name evidence="11 13" type="primary">mtrA</name>
    <name evidence="12" type="synonym">mtrG</name>
    <name evidence="13" type="ORF">KHC33_15230</name>
</gene>
<evidence type="ECO:0000256" key="2">
    <source>
        <dbReference type="ARBA" id="ARBA00022563"/>
    </source>
</evidence>
<keyword evidence="3 12" id="KW-0489">Methyltransferase</keyword>
<protein>
    <recommendedName>
        <fullName evidence="11 12">Multifunctional fusion protein</fullName>
    </recommendedName>
    <domain>
        <recommendedName>
            <fullName evidence="12">Tetrahydromethanopterin S-methyltransferase subunit G</fullName>
            <ecNumber evidence="12">7.2.1.4</ecNumber>
        </recommendedName>
        <alternativeName>
            <fullName evidence="12">N5-methyltetrahydromethanopterin--coenzyme M methyltransferase subunit G</fullName>
        </alternativeName>
    </domain>
    <domain>
        <recommendedName>
            <fullName evidence="11">Tetrahydromethanopterin S-methyltransferase subunit A</fullName>
        </recommendedName>
        <alternativeName>
            <fullName evidence="11">N5-methyltetrahydromethanopterin--coenzyme M methyltransferase subunit A</fullName>
        </alternativeName>
    </domain>
</protein>
<comment type="cofactor">
    <cofactor evidence="11">
        <name>5-hydroxybenzimidazolylcob(I)amide</name>
        <dbReference type="ChEBI" id="CHEBI:60494"/>
    </cofactor>
    <text evidence="11">Binds 1 5-hydroxybenzimidazolylcobamide group.</text>
</comment>
<dbReference type="HAMAP" id="MF_01500">
    <property type="entry name" value="MtrG"/>
    <property type="match status" value="1"/>
</dbReference>
<dbReference type="EC" id="7.2.1.4" evidence="12"/>
<reference evidence="13 14" key="1">
    <citation type="submission" date="2021-05" db="EMBL/GenBank/DDBJ databases">
        <title>A novel Methanospirillum isolate from a pyrite-forming mixed culture.</title>
        <authorList>
            <person name="Bunk B."/>
            <person name="Sproer C."/>
            <person name="Spring S."/>
            <person name="Pester M."/>
        </authorList>
    </citation>
    <scope>NUCLEOTIDE SEQUENCE [LARGE SCALE GENOMIC DNA]</scope>
    <source>
        <strain evidence="13 14">J.3.6.1-F.2.7.3</strain>
    </source>
</reference>
<name>A0A8E7AYI7_9EURY</name>
<dbReference type="UniPathway" id="UPA00640">
    <property type="reaction ID" value="UER00698"/>
</dbReference>
<dbReference type="Proteomes" id="UP000680656">
    <property type="component" value="Chromosome"/>
</dbReference>
<dbReference type="InterPro" id="IPR030688">
    <property type="entry name" value="MeTrfase_MtrA/MtxA"/>
</dbReference>
<evidence type="ECO:0000256" key="9">
    <source>
        <dbReference type="ARBA" id="ARBA00023136"/>
    </source>
</evidence>
<comment type="subcellular location">
    <subcellularLocation>
        <location evidence="12">Cell membrane</location>
        <topology evidence="12">Single-pass membrane protein</topology>
    </subcellularLocation>
</comment>
<dbReference type="Pfam" id="PF04210">
    <property type="entry name" value="MtrG"/>
    <property type="match status" value="1"/>
</dbReference>
<dbReference type="PIRSF" id="PIRSF009452">
    <property type="entry name" value="MtrA_MtxA"/>
    <property type="match status" value="1"/>
</dbReference>
<comment type="similarity">
    <text evidence="11">Belongs to the MtrA family.</text>
</comment>
<evidence type="ECO:0000256" key="4">
    <source>
        <dbReference type="ARBA" id="ARBA00022679"/>
    </source>
</evidence>
<dbReference type="RefSeq" id="WP_214419463.1">
    <property type="nucleotide sequence ID" value="NZ_CP075546.1"/>
</dbReference>
<keyword evidence="8 12" id="KW-0484">Methanogenesis</keyword>
<evidence type="ECO:0000256" key="8">
    <source>
        <dbReference type="ARBA" id="ARBA00022994"/>
    </source>
</evidence>
<keyword evidence="9 12" id="KW-0472">Membrane</keyword>
<keyword evidence="5 12" id="KW-0812">Transmembrane</keyword>
<evidence type="ECO:0000256" key="11">
    <source>
        <dbReference type="HAMAP-Rule" id="MF_01093"/>
    </source>
</evidence>
<evidence type="ECO:0000256" key="7">
    <source>
        <dbReference type="ARBA" id="ARBA00022989"/>
    </source>
</evidence>
<feature type="binding site" evidence="11">
    <location>
        <position position="85"/>
    </location>
    <ligand>
        <name>5-hydroxybenzimidazolylcob(I)amide</name>
        <dbReference type="ChEBI" id="CHEBI:60494"/>
        <note>cofactor</note>
    </ligand>
</feature>
<evidence type="ECO:0000313" key="13">
    <source>
        <dbReference type="EMBL" id="QVV88654.1"/>
    </source>
</evidence>
<dbReference type="NCBIfam" id="TIGR01149">
    <property type="entry name" value="mtrG"/>
    <property type="match status" value="1"/>
</dbReference>
<dbReference type="EMBL" id="CP075546">
    <property type="protein sequence ID" value="QVV88654.1"/>
    <property type="molecule type" value="Genomic_DNA"/>
</dbReference>
<evidence type="ECO:0000256" key="12">
    <source>
        <dbReference type="HAMAP-Rule" id="MF_01500"/>
    </source>
</evidence>
<feature type="transmembrane region" description="Helical" evidence="12">
    <location>
        <begin position="219"/>
        <end position="239"/>
    </location>
</feature>
<dbReference type="GO" id="GO:0019386">
    <property type="term" value="P:methanogenesis, from carbon dioxide"/>
    <property type="evidence" value="ECO:0007669"/>
    <property type="project" value="UniProtKB-UniRule"/>
</dbReference>
<dbReference type="HAMAP" id="MF_01093">
    <property type="entry name" value="MtrA"/>
    <property type="match status" value="1"/>
</dbReference>
<proteinExistence type="inferred from homology"/>
<keyword evidence="14" id="KW-1185">Reference proteome</keyword>
<evidence type="ECO:0000256" key="10">
    <source>
        <dbReference type="ARBA" id="ARBA00023285"/>
    </source>
</evidence>
<dbReference type="GO" id="GO:0006730">
    <property type="term" value="P:one-carbon metabolic process"/>
    <property type="evidence" value="ECO:0007669"/>
    <property type="project" value="UniProtKB-UniRule"/>
</dbReference>
<keyword evidence="6 12" id="KW-1278">Translocase</keyword>
<dbReference type="GO" id="GO:0050897">
    <property type="term" value="F:cobalt ion binding"/>
    <property type="evidence" value="ECO:0007669"/>
    <property type="project" value="InterPro"/>
</dbReference>
<dbReference type="NCBIfam" id="TIGR01111">
    <property type="entry name" value="mtrA"/>
    <property type="match status" value="1"/>
</dbReference>
<dbReference type="GO" id="GO:0032259">
    <property type="term" value="P:methylation"/>
    <property type="evidence" value="ECO:0007669"/>
    <property type="project" value="UniProtKB-KW"/>
</dbReference>
<comment type="subunit">
    <text evidence="12">The complex is composed of 8 subunits; MtrA, MtrB, MtrC, MtrD, MtrE, MtrF, MtrG and MtrH.</text>
</comment>
<evidence type="ECO:0000256" key="5">
    <source>
        <dbReference type="ARBA" id="ARBA00022692"/>
    </source>
</evidence>
<sequence>MADKGEAASGWPIVQGDFHTGDSKSPVAVVTMGSHLDEGAICSAGAAIAGSCKTENLGLEKVIANVISNPNIRFVITCGTEVKGHLSGQSLIALHQNGVDGGKIVGSKGAIPFIENLTGDHIKRFQEQVEIVDIMESEDIGAISAKINELKARDPGVFPGGPMVVEIKEEGGGGGAAASATANPQFLEIEAKLDAIETKLEFVEGEMAQRVGRKVGRDIGILYGIVAGLMSYIIITELLPKLLEILAK</sequence>
<dbReference type="AlphaFoldDB" id="A0A8E7AYI7"/>
<dbReference type="PIRSF" id="PIRSF500207">
    <property type="entry name" value="MtrA"/>
    <property type="match status" value="1"/>
</dbReference>
<comment type="function">
    <text evidence="12">Part of a complex that catalyzes the formation of methyl-coenzyme M and tetrahydromethanopterin from coenzyme M and methyl-tetrahydromethanopterin. This is an energy-conserving, sodium-ion translocating step.</text>
</comment>